<dbReference type="Gene3D" id="3.30.40.10">
    <property type="entry name" value="Zinc/RING finger domain, C3HC4 (zinc finger)"/>
    <property type="match status" value="1"/>
</dbReference>
<dbReference type="Proteomes" id="UP000006039">
    <property type="component" value="Unassembled WGS sequence"/>
</dbReference>
<name>J3P5N3_GAET3</name>
<accession>J3P5N3</accession>
<protein>
    <recommendedName>
        <fullName evidence="6">Ubiquitin-protein ligase</fullName>
    </recommendedName>
</protein>
<reference evidence="4" key="4">
    <citation type="journal article" date="2015" name="G3 (Bethesda)">
        <title>Genome sequences of three phytopathogenic species of the Magnaporthaceae family of fungi.</title>
        <authorList>
            <person name="Okagaki L.H."/>
            <person name="Nunes C.C."/>
            <person name="Sailsbery J."/>
            <person name="Clay B."/>
            <person name="Brown D."/>
            <person name="John T."/>
            <person name="Oh Y."/>
            <person name="Young N."/>
            <person name="Fitzgerald M."/>
            <person name="Haas B.J."/>
            <person name="Zeng Q."/>
            <person name="Young S."/>
            <person name="Adiconis X."/>
            <person name="Fan L."/>
            <person name="Levin J.Z."/>
            <person name="Mitchell T.K."/>
            <person name="Okubara P.A."/>
            <person name="Farman M.L."/>
            <person name="Kohn L.M."/>
            <person name="Birren B."/>
            <person name="Ma L.-J."/>
            <person name="Dean R.A."/>
        </authorList>
    </citation>
    <scope>NUCLEOTIDE SEQUENCE</scope>
    <source>
        <strain evidence="4">R3-111a-1</strain>
    </source>
</reference>
<dbReference type="VEuPathDB" id="FungiDB:GGTG_08823"/>
<proteinExistence type="predicted"/>
<reference evidence="3" key="2">
    <citation type="submission" date="2010-07" db="EMBL/GenBank/DDBJ databases">
        <authorList>
            <consortium name="The Broad Institute Genome Sequencing Platform"/>
            <consortium name="Broad Institute Genome Sequencing Center for Infectious Disease"/>
            <person name="Ma L.-J."/>
            <person name="Dead R."/>
            <person name="Young S."/>
            <person name="Zeng Q."/>
            <person name="Koehrsen M."/>
            <person name="Alvarado L."/>
            <person name="Berlin A."/>
            <person name="Chapman S.B."/>
            <person name="Chen Z."/>
            <person name="Freedman E."/>
            <person name="Gellesch M."/>
            <person name="Goldberg J."/>
            <person name="Griggs A."/>
            <person name="Gujja S."/>
            <person name="Heilman E.R."/>
            <person name="Heiman D."/>
            <person name="Hepburn T."/>
            <person name="Howarth C."/>
            <person name="Jen D."/>
            <person name="Larson L."/>
            <person name="Mehta T."/>
            <person name="Neiman D."/>
            <person name="Pearson M."/>
            <person name="Roberts A."/>
            <person name="Saif S."/>
            <person name="Shea T."/>
            <person name="Shenoy N."/>
            <person name="Sisk P."/>
            <person name="Stolte C."/>
            <person name="Sykes S."/>
            <person name="Walk T."/>
            <person name="White J."/>
            <person name="Yandava C."/>
            <person name="Haas B."/>
            <person name="Nusbaum C."/>
            <person name="Birren B."/>
        </authorList>
    </citation>
    <scope>NUCLEOTIDE SEQUENCE</scope>
    <source>
        <strain evidence="3">R3-111a-1</strain>
    </source>
</reference>
<gene>
    <name evidence="4" type="primary">20349281</name>
    <name evidence="3" type="ORF">GGTG_08823</name>
</gene>
<dbReference type="RefSeq" id="XP_009224929.1">
    <property type="nucleotide sequence ID" value="XM_009226665.1"/>
</dbReference>
<dbReference type="PANTHER" id="PTHR22696">
    <property type="entry name" value="E3 UBIQUITIN-PROTEIN LIGASE RNF26"/>
    <property type="match status" value="1"/>
</dbReference>
<keyword evidence="2" id="KW-0812">Transmembrane</keyword>
<keyword evidence="2" id="KW-0472">Membrane</keyword>
<dbReference type="GO" id="GO:0006511">
    <property type="term" value="P:ubiquitin-dependent protein catabolic process"/>
    <property type="evidence" value="ECO:0007669"/>
    <property type="project" value="TreeGrafter"/>
</dbReference>
<dbReference type="STRING" id="644352.J3P5N3"/>
<reference evidence="3" key="3">
    <citation type="submission" date="2010-09" db="EMBL/GenBank/DDBJ databases">
        <title>Annotation of Gaeumannomyces graminis var. tritici R3-111a-1.</title>
        <authorList>
            <consortium name="The Broad Institute Genome Sequencing Platform"/>
            <person name="Ma L.-J."/>
            <person name="Dead R."/>
            <person name="Young S.K."/>
            <person name="Zeng Q."/>
            <person name="Gargeya S."/>
            <person name="Fitzgerald M."/>
            <person name="Haas B."/>
            <person name="Abouelleil A."/>
            <person name="Alvarado L."/>
            <person name="Arachchi H.M."/>
            <person name="Berlin A."/>
            <person name="Brown A."/>
            <person name="Chapman S.B."/>
            <person name="Chen Z."/>
            <person name="Dunbar C."/>
            <person name="Freedman E."/>
            <person name="Gearin G."/>
            <person name="Gellesch M."/>
            <person name="Goldberg J."/>
            <person name="Griggs A."/>
            <person name="Gujja S."/>
            <person name="Heiman D."/>
            <person name="Howarth C."/>
            <person name="Larson L."/>
            <person name="Lui A."/>
            <person name="MacDonald P.J.P."/>
            <person name="Mehta T."/>
            <person name="Montmayeur A."/>
            <person name="Murphy C."/>
            <person name="Neiman D."/>
            <person name="Pearson M."/>
            <person name="Priest M."/>
            <person name="Roberts A."/>
            <person name="Saif S."/>
            <person name="Shea T."/>
            <person name="Shenoy N."/>
            <person name="Sisk P."/>
            <person name="Stolte C."/>
            <person name="Sykes S."/>
            <person name="Yandava C."/>
            <person name="Wortman J."/>
            <person name="Nusbaum C."/>
            <person name="Birren B."/>
        </authorList>
    </citation>
    <scope>NUCLEOTIDE SEQUENCE</scope>
    <source>
        <strain evidence="3">R3-111a-1</strain>
    </source>
</reference>
<feature type="compositionally biased region" description="Low complexity" evidence="1">
    <location>
        <begin position="791"/>
        <end position="805"/>
    </location>
</feature>
<dbReference type="eggNOG" id="ENOG502QV7Y">
    <property type="taxonomic scope" value="Eukaryota"/>
</dbReference>
<evidence type="ECO:0000313" key="5">
    <source>
        <dbReference type="Proteomes" id="UP000006039"/>
    </source>
</evidence>
<evidence type="ECO:0000313" key="3">
    <source>
        <dbReference type="EMBL" id="EJT74985.1"/>
    </source>
</evidence>
<feature type="transmembrane region" description="Helical" evidence="2">
    <location>
        <begin position="407"/>
        <end position="426"/>
    </location>
</feature>
<evidence type="ECO:0008006" key="6">
    <source>
        <dbReference type="Google" id="ProtNLM"/>
    </source>
</evidence>
<dbReference type="HOGENOM" id="CLU_006057_0_0_1"/>
<keyword evidence="5" id="KW-1185">Reference proteome</keyword>
<dbReference type="EnsemblFungi" id="EJT74985">
    <property type="protein sequence ID" value="EJT74985"/>
    <property type="gene ID" value="GGTG_08823"/>
</dbReference>
<dbReference type="EMBL" id="GL385398">
    <property type="protein sequence ID" value="EJT74985.1"/>
    <property type="molecule type" value="Genomic_DNA"/>
</dbReference>
<evidence type="ECO:0000256" key="1">
    <source>
        <dbReference type="SAM" id="MobiDB-lite"/>
    </source>
</evidence>
<feature type="transmembrane region" description="Helical" evidence="2">
    <location>
        <begin position="375"/>
        <end position="395"/>
    </location>
</feature>
<dbReference type="GO" id="GO:0061630">
    <property type="term" value="F:ubiquitin protein ligase activity"/>
    <property type="evidence" value="ECO:0007669"/>
    <property type="project" value="TreeGrafter"/>
</dbReference>
<organism evidence="3">
    <name type="scientific">Gaeumannomyces tritici (strain R3-111a-1)</name>
    <name type="common">Wheat and barley take-all root rot fungus</name>
    <name type="synonym">Gaeumannomyces graminis var. tritici</name>
    <dbReference type="NCBI Taxonomy" id="644352"/>
    <lineage>
        <taxon>Eukaryota</taxon>
        <taxon>Fungi</taxon>
        <taxon>Dikarya</taxon>
        <taxon>Ascomycota</taxon>
        <taxon>Pezizomycotina</taxon>
        <taxon>Sordariomycetes</taxon>
        <taxon>Sordariomycetidae</taxon>
        <taxon>Magnaporthales</taxon>
        <taxon>Magnaporthaceae</taxon>
        <taxon>Gaeumannomyces</taxon>
    </lineage>
</organism>
<dbReference type="GO" id="GO:0016567">
    <property type="term" value="P:protein ubiquitination"/>
    <property type="evidence" value="ECO:0007669"/>
    <property type="project" value="TreeGrafter"/>
</dbReference>
<feature type="transmembrane region" description="Helical" evidence="2">
    <location>
        <begin position="137"/>
        <end position="156"/>
    </location>
</feature>
<dbReference type="OrthoDB" id="66726at2759"/>
<evidence type="ECO:0000256" key="2">
    <source>
        <dbReference type="SAM" id="Phobius"/>
    </source>
</evidence>
<evidence type="ECO:0000313" key="4">
    <source>
        <dbReference type="EnsemblFungi" id="EJT74985"/>
    </source>
</evidence>
<dbReference type="InterPro" id="IPR013083">
    <property type="entry name" value="Znf_RING/FYVE/PHD"/>
</dbReference>
<dbReference type="PANTHER" id="PTHR22696:SF1">
    <property type="entry name" value="E3 UBIQUITIN-PROTEIN LIGASE RNF26"/>
    <property type="match status" value="1"/>
</dbReference>
<dbReference type="CDD" id="cd16616">
    <property type="entry name" value="mRING-HC-C4C4_Asi1p-like"/>
    <property type="match status" value="1"/>
</dbReference>
<reference evidence="5" key="1">
    <citation type="submission" date="2010-07" db="EMBL/GenBank/DDBJ databases">
        <title>The genome sequence of Gaeumannomyces graminis var. tritici strain R3-111a-1.</title>
        <authorList>
            <consortium name="The Broad Institute Genome Sequencing Platform"/>
            <person name="Ma L.-J."/>
            <person name="Dead R."/>
            <person name="Young S."/>
            <person name="Zeng Q."/>
            <person name="Koehrsen M."/>
            <person name="Alvarado L."/>
            <person name="Berlin A."/>
            <person name="Chapman S.B."/>
            <person name="Chen Z."/>
            <person name="Freedman E."/>
            <person name="Gellesch M."/>
            <person name="Goldberg J."/>
            <person name="Griggs A."/>
            <person name="Gujja S."/>
            <person name="Heilman E.R."/>
            <person name="Heiman D."/>
            <person name="Hepburn T."/>
            <person name="Howarth C."/>
            <person name="Jen D."/>
            <person name="Larson L."/>
            <person name="Mehta T."/>
            <person name="Neiman D."/>
            <person name="Pearson M."/>
            <person name="Roberts A."/>
            <person name="Saif S."/>
            <person name="Shea T."/>
            <person name="Shenoy N."/>
            <person name="Sisk P."/>
            <person name="Stolte C."/>
            <person name="Sykes S."/>
            <person name="Walk T."/>
            <person name="White J."/>
            <person name="Yandava C."/>
            <person name="Haas B."/>
            <person name="Nusbaum C."/>
            <person name="Birren B."/>
        </authorList>
    </citation>
    <scope>NUCLEOTIDE SEQUENCE [LARGE SCALE GENOMIC DNA]</scope>
    <source>
        <strain evidence="5">R3-111a-1</strain>
    </source>
</reference>
<dbReference type="Pfam" id="PF13920">
    <property type="entry name" value="zf-C3HC4_3"/>
    <property type="match status" value="1"/>
</dbReference>
<sequence length="1022" mass="111599">MADPGVAAAAALSRHDNASVWFNLSNWTVQHMPYLNMTKLAPSIEDLVLAGPRIVMKLSRLGSVFSFPDAVDGFGQRHLPDATPDSTIVFAATTDPVAAARSFITTAPPAAAQSLTAAQDAAASRFSFESARSFGSVFSYATSKWALCCMAMAVVLNRTHIFAATRRRLRLRWPVRLALRIVPIVLFTFQAQSLVQSIQCQTSPDFAELRWGNASKSSDLMFSHANSFLHGLSSALLLGDSDVDSCLAVHMIPPLPSASEGAEQAQPDLRGSLSLLWPLFGSFCLSQFLETISCAVQGRPLAAETGMTLFEHSLAFAEADAAISNQLGWGLFTASASTAAGAAKAAASMGSAATGANIAITRSMIMKRANTPPEVLLVAFLSAMGHVTSHILAVFNLQSKFRLVSTGFYAACFMGSIIWSGFTFSLDDPARQGLLRFPTVCIIGYIPHLLVLFGMLTCCSIYSLSLLLSALSPPEVGTSPDNEGEDLSTLGARLRRAHDNMQANISLSDVRITMEMDFYTALLRAGFAAISMASEAVYLNEDRRVNLKRYTWLEDERLREIEQLRMQWLPNSRYDSNGAIGLVPVVHAQTGRTEGAGGYATTGYARERAAQKVAKTRGSERVRPMRDGVGAHERSGRWLLALEYIIHINRLMLRVLAMAMCKALARLGFANPPRFLRYLAQEPKPRGAPEVMDMSTMDSTDAGVGAKVDGVRDGRGRIVGEWMRGQETRAYVPWKSGVDLEEIVTKQFPEEQDTSGFLYKWWLRGGWWGEVDRSGDYRPPSDDGDPDFDATSVVSTTETESQSEVGRWDSDDNEQDWEDEDDGQRTPTRRSPFATRESTPMVDSPMAMADLARLLHPQSPEERDEALALAAHLGSDGIMTRSRFARLSAQRRARVLMPAGASSAVDLAGRVRHPHQPRRSHKMSPDEEAQLLEQILLSRRAQAAGEGSSSSPSSSWATGAAGMGPEGPQCVVCHSSSRTIIVWPCRCLSLCDDCRVSLAMNNFDKCVCCRREVISFSRIFVP</sequence>
<reference evidence="4" key="5">
    <citation type="submission" date="2018-04" db="UniProtKB">
        <authorList>
            <consortium name="EnsemblFungi"/>
        </authorList>
    </citation>
    <scope>IDENTIFICATION</scope>
    <source>
        <strain evidence="4">R3-111a-1</strain>
    </source>
</reference>
<feature type="region of interest" description="Disordered" evidence="1">
    <location>
        <begin position="775"/>
        <end position="843"/>
    </location>
</feature>
<keyword evidence="2" id="KW-1133">Transmembrane helix</keyword>
<dbReference type="GeneID" id="20349281"/>
<feature type="compositionally biased region" description="Acidic residues" evidence="1">
    <location>
        <begin position="811"/>
        <end position="822"/>
    </location>
</feature>
<dbReference type="AlphaFoldDB" id="J3P5N3"/>